<feature type="transmembrane region" description="Helical" evidence="7">
    <location>
        <begin position="49"/>
        <end position="68"/>
    </location>
</feature>
<feature type="transmembrane region" description="Helical" evidence="7">
    <location>
        <begin position="292"/>
        <end position="310"/>
    </location>
</feature>
<feature type="transmembrane region" description="Helical" evidence="7">
    <location>
        <begin position="237"/>
        <end position="255"/>
    </location>
</feature>
<dbReference type="GeneID" id="136811638"/>
<evidence type="ECO:0000256" key="4">
    <source>
        <dbReference type="ARBA" id="ARBA00022989"/>
    </source>
</evidence>
<dbReference type="PRINTS" id="PR00342">
    <property type="entry name" value="RHESUSRHD"/>
</dbReference>
<dbReference type="RefSeq" id="XP_066924364.1">
    <property type="nucleotide sequence ID" value="XM_067068263.1"/>
</dbReference>
<dbReference type="Gene3D" id="1.10.3430.10">
    <property type="entry name" value="Ammonium transporter AmtB like domains"/>
    <property type="match status" value="1"/>
</dbReference>
<evidence type="ECO:0000256" key="1">
    <source>
        <dbReference type="ARBA" id="ARBA00004141"/>
    </source>
</evidence>
<feature type="transmembrane region" description="Helical" evidence="7">
    <location>
        <begin position="74"/>
        <end position="97"/>
    </location>
</feature>
<organism evidence="9 10">
    <name type="scientific">Clytia hemisphaerica</name>
    <dbReference type="NCBI Taxonomy" id="252671"/>
    <lineage>
        <taxon>Eukaryota</taxon>
        <taxon>Metazoa</taxon>
        <taxon>Cnidaria</taxon>
        <taxon>Hydrozoa</taxon>
        <taxon>Hydroidolina</taxon>
        <taxon>Leptothecata</taxon>
        <taxon>Obeliida</taxon>
        <taxon>Clytiidae</taxon>
        <taxon>Clytia</taxon>
    </lineage>
</organism>
<dbReference type="OrthoDB" id="534912at2759"/>
<feature type="transmembrane region" description="Helical" evidence="7">
    <location>
        <begin position="117"/>
        <end position="150"/>
    </location>
</feature>
<evidence type="ECO:0000313" key="10">
    <source>
        <dbReference type="Proteomes" id="UP000594262"/>
    </source>
</evidence>
<dbReference type="GO" id="GO:0097272">
    <property type="term" value="P:ammonium homeostasis"/>
    <property type="evidence" value="ECO:0007669"/>
    <property type="project" value="TreeGrafter"/>
</dbReference>
<feature type="region of interest" description="Disordered" evidence="6">
    <location>
        <begin position="476"/>
        <end position="552"/>
    </location>
</feature>
<evidence type="ECO:0000256" key="5">
    <source>
        <dbReference type="ARBA" id="ARBA00023136"/>
    </source>
</evidence>
<evidence type="ECO:0000259" key="8">
    <source>
        <dbReference type="Pfam" id="PF00909"/>
    </source>
</evidence>
<dbReference type="InterPro" id="IPR029020">
    <property type="entry name" value="Ammonium/urea_transptr"/>
</dbReference>
<protein>
    <recommendedName>
        <fullName evidence="8">Ammonium transporter AmtB-like domain-containing protein</fullName>
    </recommendedName>
</protein>
<dbReference type="AlphaFoldDB" id="A0A7M5XBY8"/>
<dbReference type="EnsemblMetazoa" id="CLYHEMT020920.1">
    <property type="protein sequence ID" value="CLYHEMP020920.1"/>
    <property type="gene ID" value="CLYHEMG020920"/>
</dbReference>
<feature type="compositionally biased region" description="Polar residues" evidence="6">
    <location>
        <begin position="490"/>
        <end position="515"/>
    </location>
</feature>
<feature type="domain" description="Ammonium transporter AmtB-like" evidence="8">
    <location>
        <begin position="38"/>
        <end position="418"/>
    </location>
</feature>
<comment type="similarity">
    <text evidence="2">Belongs to the ammonium transporter (TC 2.A.49) family. Rh subfamily.</text>
</comment>
<evidence type="ECO:0000313" key="9">
    <source>
        <dbReference type="EnsemblMetazoa" id="CLYHEMP020920.1"/>
    </source>
</evidence>
<feature type="compositionally biased region" description="Basic and acidic residues" evidence="6">
    <location>
        <begin position="522"/>
        <end position="535"/>
    </location>
</feature>
<evidence type="ECO:0000256" key="2">
    <source>
        <dbReference type="ARBA" id="ARBA00011036"/>
    </source>
</evidence>
<keyword evidence="4 7" id="KW-1133">Transmembrane helix</keyword>
<feature type="transmembrane region" description="Helical" evidence="7">
    <location>
        <begin position="207"/>
        <end position="225"/>
    </location>
</feature>
<dbReference type="PANTHER" id="PTHR11730">
    <property type="entry name" value="AMMONIUM TRANSPORTER"/>
    <property type="match status" value="1"/>
</dbReference>
<evidence type="ECO:0000256" key="3">
    <source>
        <dbReference type="ARBA" id="ARBA00022692"/>
    </source>
</evidence>
<feature type="transmembrane region" description="Helical" evidence="7">
    <location>
        <begin position="267"/>
        <end position="286"/>
    </location>
</feature>
<dbReference type="SUPFAM" id="SSF111352">
    <property type="entry name" value="Ammonium transporter"/>
    <property type="match status" value="1"/>
</dbReference>
<dbReference type="PANTHER" id="PTHR11730:SF60">
    <property type="entry name" value="RH50, ISOFORM D"/>
    <property type="match status" value="1"/>
</dbReference>
<accession>A0A7M5XBY8</accession>
<proteinExistence type="inferred from homology"/>
<dbReference type="GO" id="GO:0008519">
    <property type="term" value="F:ammonium channel activity"/>
    <property type="evidence" value="ECO:0007669"/>
    <property type="project" value="InterPro"/>
</dbReference>
<feature type="transmembrane region" description="Helical" evidence="7">
    <location>
        <begin position="6"/>
        <end position="28"/>
    </location>
</feature>
<dbReference type="Proteomes" id="UP000594262">
    <property type="component" value="Unplaced"/>
</dbReference>
<feature type="transmembrane region" description="Helical" evidence="7">
    <location>
        <begin position="322"/>
        <end position="347"/>
    </location>
</feature>
<dbReference type="InterPro" id="IPR024041">
    <property type="entry name" value="NH4_transpt_AmtB-like_dom"/>
</dbReference>
<name>A0A7M5XBY8_9CNID</name>
<comment type="subcellular location">
    <subcellularLocation>
        <location evidence="1">Membrane</location>
        <topology evidence="1">Multi-pass membrane protein</topology>
    </subcellularLocation>
</comment>
<dbReference type="InterPro" id="IPR002229">
    <property type="entry name" value="RhesusRHD"/>
</dbReference>
<sequence length="578" mass="63657">MNKTKFGSLLLLLQGILLILFVVFVDYGDDFKPNIKNENRKDFNQKLPAFQDLHIMVFLGFGLIMTFLKRYSRGMLVHAFLIGGLVIQWATLLQGFFSMRQSKVELTLDRMINADYAVLVVLVSLGALIGKVNSLQLLIIALIETIFFAINESLCKQLLQISDFGQSMTVHLFGAIFGIAISRMIFDKRVCTSQALSTSNKSEMYSMIGTLFLWIYFPSLNSAFVEEDSAHRRAIANTYYALAASCITSFSLTVLQSPDHRYNILHLQNATITGGIAIGSVAALMVRPWGAIILGVLASLISILTYKYILPKLRRRFNIHDVRGVYATHGMPGIVSGLAAVVCAFLANEEHYGTSLYQLYPARVPSSNTTKYQDLIKIHPEIPASQGRSAYIQGAYQFGGLLVTVILALIGGLISGASIRVKFFEPLTAHDAFDDHADFQESTCIDVYTDDDFEDDGERHHDSIRGNKRLYDLNHRHPSDDVISGDGIPQMTSYNSGRQTPSSVRHSYHSLSAKSSDGVIKGSRELPVDDNENVKGGKVNLGSNGDMRPAQNGGIEMTPLIVVADNSDVDDDGTAATS</sequence>
<evidence type="ECO:0000256" key="6">
    <source>
        <dbReference type="SAM" id="MobiDB-lite"/>
    </source>
</evidence>
<evidence type="ECO:0000256" key="7">
    <source>
        <dbReference type="SAM" id="Phobius"/>
    </source>
</evidence>
<dbReference type="GO" id="GO:0005886">
    <property type="term" value="C:plasma membrane"/>
    <property type="evidence" value="ECO:0007669"/>
    <property type="project" value="InterPro"/>
</dbReference>
<feature type="transmembrane region" description="Helical" evidence="7">
    <location>
        <begin position="395"/>
        <end position="414"/>
    </location>
</feature>
<keyword evidence="5 7" id="KW-0472">Membrane</keyword>
<keyword evidence="3 7" id="KW-0812">Transmembrane</keyword>
<reference evidence="9" key="1">
    <citation type="submission" date="2021-01" db="UniProtKB">
        <authorList>
            <consortium name="EnsemblMetazoa"/>
        </authorList>
    </citation>
    <scope>IDENTIFICATION</scope>
</reference>
<dbReference type="Pfam" id="PF00909">
    <property type="entry name" value="Ammonium_transp"/>
    <property type="match status" value="1"/>
</dbReference>
<feature type="transmembrane region" description="Helical" evidence="7">
    <location>
        <begin position="170"/>
        <end position="186"/>
    </location>
</feature>
<keyword evidence="10" id="KW-1185">Reference proteome</keyword>